<evidence type="ECO:0000313" key="2">
    <source>
        <dbReference type="Proteomes" id="UP000823388"/>
    </source>
</evidence>
<dbReference type="Proteomes" id="UP000823388">
    <property type="component" value="Chromosome 7K"/>
</dbReference>
<sequence length="100" mass="11240">MVTTLCSGIQVYNHLRFWRARRVKVCKLKQMNETGWDEALDSDHYDGVVKAHPKDAEFLNRPIVNYYQMQVIFRHGVATGKYALGSGEALGQPGDGIASL</sequence>
<organism evidence="1 2">
    <name type="scientific">Panicum virgatum</name>
    <name type="common">Blackwell switchgrass</name>
    <dbReference type="NCBI Taxonomy" id="38727"/>
    <lineage>
        <taxon>Eukaryota</taxon>
        <taxon>Viridiplantae</taxon>
        <taxon>Streptophyta</taxon>
        <taxon>Embryophyta</taxon>
        <taxon>Tracheophyta</taxon>
        <taxon>Spermatophyta</taxon>
        <taxon>Magnoliopsida</taxon>
        <taxon>Liliopsida</taxon>
        <taxon>Poales</taxon>
        <taxon>Poaceae</taxon>
        <taxon>PACMAD clade</taxon>
        <taxon>Panicoideae</taxon>
        <taxon>Panicodae</taxon>
        <taxon>Paniceae</taxon>
        <taxon>Panicinae</taxon>
        <taxon>Panicum</taxon>
        <taxon>Panicum sect. Hiantes</taxon>
    </lineage>
</organism>
<accession>A0A8T0QI66</accession>
<name>A0A8T0QI66_PANVG</name>
<dbReference type="EMBL" id="CM029049">
    <property type="protein sequence ID" value="KAG2572489.1"/>
    <property type="molecule type" value="Genomic_DNA"/>
</dbReference>
<keyword evidence="2" id="KW-1185">Reference proteome</keyword>
<gene>
    <name evidence="1" type="ORF">PVAP13_7KG140895</name>
</gene>
<reference evidence="1" key="1">
    <citation type="submission" date="2020-05" db="EMBL/GenBank/DDBJ databases">
        <title>WGS assembly of Panicum virgatum.</title>
        <authorList>
            <person name="Lovell J.T."/>
            <person name="Jenkins J."/>
            <person name="Shu S."/>
            <person name="Juenger T.E."/>
            <person name="Schmutz J."/>
        </authorList>
    </citation>
    <scope>NUCLEOTIDE SEQUENCE</scope>
    <source>
        <strain evidence="1">AP13</strain>
    </source>
</reference>
<dbReference type="PANTHER" id="PTHR47127">
    <property type="entry name" value="10A19I.15"/>
    <property type="match status" value="1"/>
</dbReference>
<comment type="caution">
    <text evidence="1">The sequence shown here is derived from an EMBL/GenBank/DDBJ whole genome shotgun (WGS) entry which is preliminary data.</text>
</comment>
<proteinExistence type="predicted"/>
<protein>
    <submittedName>
        <fullName evidence="1">Uncharacterized protein</fullName>
    </submittedName>
</protein>
<dbReference type="AlphaFoldDB" id="A0A8T0QI66"/>
<evidence type="ECO:0000313" key="1">
    <source>
        <dbReference type="EMBL" id="KAG2572489.1"/>
    </source>
</evidence>